<sequence length="52" mass="5985">MEIRCALCGKKMEINKMDKNFEAVREGKKPVIICPACQRSAVYEAKKQVERI</sequence>
<dbReference type="AlphaFoldDB" id="A0A9D1HIH2"/>
<proteinExistence type="predicted"/>
<comment type="caution">
    <text evidence="1">The sequence shown here is derived from an EMBL/GenBank/DDBJ whole genome shotgun (WGS) entry which is preliminary data.</text>
</comment>
<reference evidence="1" key="1">
    <citation type="submission" date="2020-10" db="EMBL/GenBank/DDBJ databases">
        <authorList>
            <person name="Gilroy R."/>
        </authorList>
    </citation>
    <scope>NUCLEOTIDE SEQUENCE</scope>
    <source>
        <strain evidence="1">2830</strain>
    </source>
</reference>
<protein>
    <submittedName>
        <fullName evidence="1">Uncharacterized protein</fullName>
    </submittedName>
</protein>
<dbReference type="Proteomes" id="UP000824124">
    <property type="component" value="Unassembled WGS sequence"/>
</dbReference>
<organism evidence="1 2">
    <name type="scientific">Candidatus Avidehalobacter gallistercoris</name>
    <dbReference type="NCBI Taxonomy" id="2840694"/>
    <lineage>
        <taxon>Bacteria</taxon>
        <taxon>Bacillati</taxon>
        <taxon>Bacillota</taxon>
        <taxon>Clostridia</taxon>
        <taxon>Eubacteriales</taxon>
        <taxon>Peptococcaceae</taxon>
        <taxon>Peptococcaceae incertae sedis</taxon>
        <taxon>Candidatus Avidehalobacter</taxon>
    </lineage>
</organism>
<name>A0A9D1HIH2_9FIRM</name>
<gene>
    <name evidence="1" type="ORF">IAB00_01355</name>
</gene>
<evidence type="ECO:0000313" key="1">
    <source>
        <dbReference type="EMBL" id="HIU09894.1"/>
    </source>
</evidence>
<evidence type="ECO:0000313" key="2">
    <source>
        <dbReference type="Proteomes" id="UP000824124"/>
    </source>
</evidence>
<reference evidence="1" key="2">
    <citation type="journal article" date="2021" name="PeerJ">
        <title>Extensive microbial diversity within the chicken gut microbiome revealed by metagenomics and culture.</title>
        <authorList>
            <person name="Gilroy R."/>
            <person name="Ravi A."/>
            <person name="Getino M."/>
            <person name="Pursley I."/>
            <person name="Horton D.L."/>
            <person name="Alikhan N.F."/>
            <person name="Baker D."/>
            <person name="Gharbi K."/>
            <person name="Hall N."/>
            <person name="Watson M."/>
            <person name="Adriaenssens E.M."/>
            <person name="Foster-Nyarko E."/>
            <person name="Jarju S."/>
            <person name="Secka A."/>
            <person name="Antonio M."/>
            <person name="Oren A."/>
            <person name="Chaudhuri R.R."/>
            <person name="La Ragione R."/>
            <person name="Hildebrand F."/>
            <person name="Pallen M.J."/>
        </authorList>
    </citation>
    <scope>NUCLEOTIDE SEQUENCE</scope>
    <source>
        <strain evidence="1">2830</strain>
    </source>
</reference>
<dbReference type="EMBL" id="DVMH01000009">
    <property type="protein sequence ID" value="HIU09894.1"/>
    <property type="molecule type" value="Genomic_DNA"/>
</dbReference>
<accession>A0A9D1HIH2</accession>